<feature type="transmembrane region" description="Helical" evidence="1">
    <location>
        <begin position="21"/>
        <end position="45"/>
    </location>
</feature>
<proteinExistence type="predicted"/>
<dbReference type="AlphaFoldDB" id="A0A3L6QSG1"/>
<keyword evidence="1" id="KW-0472">Membrane</keyword>
<dbReference type="EMBL" id="PQIB02000011">
    <property type="protein sequence ID" value="RLM86418.1"/>
    <property type="molecule type" value="Genomic_DNA"/>
</dbReference>
<dbReference type="STRING" id="4540.A0A3L6QSG1"/>
<sequence>MAKLKPKALLAQSKVKKGPSQISVATIFTYLVLGAVVVSSVYAAYKYWVGKGPAVTAAGVEGRAVDLRGYAEYMGGRPDLRQAGLRAIVAAILGVDLAKPHRVTMSRRDARSLRPQRRADHLCLRRRLRLFRGRPQAATPGADRQVRLVKVLEGGYRPSCAVSNDCKFY</sequence>
<keyword evidence="1" id="KW-1133">Transmembrane helix</keyword>
<organism evidence="2 3">
    <name type="scientific">Panicum miliaceum</name>
    <name type="common">Proso millet</name>
    <name type="synonym">Broomcorn millet</name>
    <dbReference type="NCBI Taxonomy" id="4540"/>
    <lineage>
        <taxon>Eukaryota</taxon>
        <taxon>Viridiplantae</taxon>
        <taxon>Streptophyta</taxon>
        <taxon>Embryophyta</taxon>
        <taxon>Tracheophyta</taxon>
        <taxon>Spermatophyta</taxon>
        <taxon>Magnoliopsida</taxon>
        <taxon>Liliopsida</taxon>
        <taxon>Poales</taxon>
        <taxon>Poaceae</taxon>
        <taxon>PACMAD clade</taxon>
        <taxon>Panicoideae</taxon>
        <taxon>Panicodae</taxon>
        <taxon>Paniceae</taxon>
        <taxon>Panicinae</taxon>
        <taxon>Panicum</taxon>
        <taxon>Panicum sect. Panicum</taxon>
    </lineage>
</organism>
<keyword evidence="3" id="KW-1185">Reference proteome</keyword>
<dbReference type="Proteomes" id="UP000275267">
    <property type="component" value="Unassembled WGS sequence"/>
</dbReference>
<name>A0A3L6QSG1_PANMI</name>
<accession>A0A3L6QSG1</accession>
<dbReference type="PANTHER" id="PTHR47269">
    <property type="entry name" value="PEPTIDYL-PROLYL CIS-TRANS ISOMERASE CYP21-4"/>
    <property type="match status" value="1"/>
</dbReference>
<protein>
    <submittedName>
        <fullName evidence="2">Uncharacterized protein</fullName>
    </submittedName>
</protein>
<evidence type="ECO:0000313" key="3">
    <source>
        <dbReference type="Proteomes" id="UP000275267"/>
    </source>
</evidence>
<reference evidence="3" key="1">
    <citation type="journal article" date="2019" name="Nat. Commun.">
        <title>The genome of broomcorn millet.</title>
        <authorList>
            <person name="Zou C."/>
            <person name="Miki D."/>
            <person name="Li D."/>
            <person name="Tang Q."/>
            <person name="Xiao L."/>
            <person name="Rajput S."/>
            <person name="Deng P."/>
            <person name="Jia W."/>
            <person name="Huang R."/>
            <person name="Zhang M."/>
            <person name="Sun Y."/>
            <person name="Hu J."/>
            <person name="Fu X."/>
            <person name="Schnable P.S."/>
            <person name="Li F."/>
            <person name="Zhang H."/>
            <person name="Feng B."/>
            <person name="Zhu X."/>
            <person name="Liu R."/>
            <person name="Schnable J.C."/>
            <person name="Zhu J.-K."/>
            <person name="Zhang H."/>
        </authorList>
    </citation>
    <scope>NUCLEOTIDE SEQUENCE [LARGE SCALE GENOMIC DNA]</scope>
</reference>
<keyword evidence="1" id="KW-0812">Transmembrane</keyword>
<dbReference type="PANTHER" id="PTHR47269:SF2">
    <property type="entry name" value="PEPTIDYL-PROLYL CIS-TRANS ISOMERASE CYP21-4-LIKE ISOFORM X1"/>
    <property type="match status" value="1"/>
</dbReference>
<comment type="caution">
    <text evidence="2">The sequence shown here is derived from an EMBL/GenBank/DDBJ whole genome shotgun (WGS) entry which is preliminary data.</text>
</comment>
<gene>
    <name evidence="2" type="ORF">C2845_PM04G30440</name>
</gene>
<evidence type="ECO:0000313" key="2">
    <source>
        <dbReference type="EMBL" id="RLM86418.1"/>
    </source>
</evidence>
<evidence type="ECO:0000256" key="1">
    <source>
        <dbReference type="SAM" id="Phobius"/>
    </source>
</evidence>
<dbReference type="OrthoDB" id="271386at2759"/>